<keyword evidence="8" id="KW-0482">Metalloprotease</keyword>
<dbReference type="InterPro" id="IPR000994">
    <property type="entry name" value="Pept_M24"/>
</dbReference>
<feature type="domain" description="Aminopeptidase P N-terminal" evidence="11">
    <location>
        <begin position="2"/>
        <end position="136"/>
    </location>
</feature>
<dbReference type="SUPFAM" id="SSF55920">
    <property type="entry name" value="Creatinase/aminopeptidase"/>
    <property type="match status" value="1"/>
</dbReference>
<dbReference type="InterPro" id="IPR001131">
    <property type="entry name" value="Peptidase_M24B_aminopep-P_CS"/>
</dbReference>
<evidence type="ECO:0000259" key="11">
    <source>
        <dbReference type="SMART" id="SM01011"/>
    </source>
</evidence>
<keyword evidence="9" id="KW-0464">Manganese</keyword>
<dbReference type="PANTHER" id="PTHR43226:SF4">
    <property type="entry name" value="XAA-PRO AMINOPEPTIDASE 3"/>
    <property type="match status" value="1"/>
</dbReference>
<evidence type="ECO:0000256" key="9">
    <source>
        <dbReference type="ARBA" id="ARBA00023211"/>
    </source>
</evidence>
<dbReference type="Pfam" id="PF05195">
    <property type="entry name" value="AMP_N"/>
    <property type="match status" value="1"/>
</dbReference>
<comment type="similarity">
    <text evidence="3 10">Belongs to the peptidase M24B family.</text>
</comment>
<dbReference type="InterPro" id="IPR029149">
    <property type="entry name" value="Creatin/AminoP/Spt16_N"/>
</dbReference>
<dbReference type="Pfam" id="PF00557">
    <property type="entry name" value="Peptidase_M24"/>
    <property type="match status" value="1"/>
</dbReference>
<dbReference type="InterPro" id="IPR007865">
    <property type="entry name" value="Aminopep_P_N"/>
</dbReference>
<keyword evidence="7" id="KW-0378">Hydrolase</keyword>
<keyword evidence="12" id="KW-0031">Aminopeptidase</keyword>
<dbReference type="PANTHER" id="PTHR43226">
    <property type="entry name" value="XAA-PRO AMINOPEPTIDASE 3"/>
    <property type="match status" value="1"/>
</dbReference>
<dbReference type="EMBL" id="OX458333">
    <property type="protein sequence ID" value="CAI8868096.1"/>
    <property type="molecule type" value="Genomic_DNA"/>
</dbReference>
<dbReference type="Gene3D" id="3.90.230.10">
    <property type="entry name" value="Creatinase/methionine aminopeptidase superfamily"/>
    <property type="match status" value="1"/>
</dbReference>
<keyword evidence="6 10" id="KW-0479">Metal-binding</keyword>
<dbReference type="InterPro" id="IPR052433">
    <property type="entry name" value="X-Pro_dipept-like"/>
</dbReference>
<evidence type="ECO:0000256" key="4">
    <source>
        <dbReference type="ARBA" id="ARBA00012574"/>
    </source>
</evidence>
<sequence>MLPPSEFKQRRKRLARLIKKKSVALIASAPASVRNRDVEFPYRQDSDFYYLTGFDEPDAVAVIAPGRKQGEYVLFCREFDPEKAIWTGKHAGLEGARNVFGADEAFPIDELDKVLPELLENRERVYFPVGYDPKLDRQVFAAVNKVRAKVRTGVRAPFEFVSIERVLHEQRLIKTPHEVQLMQKAAEVSVLAHKRAMRACKPGKYEYEIEAELLHEFTRHGMRAPAYPCIVAGGQNACVLHYTENKDVLRDGDLLLIDAGAEHENYASDITRTFPINGKFTESQRSLYELVLEAQLEAIATIRPGNRWNDPHDAAVHTLTKGLVKLGLLEGRVSKLVKDEAYKKFYMHRTGHWLGMDVHDVGEYRVDGEWRVLEPGMVLTVEPGLYVAPDCHDVDPKWRGIGIRIEDDVLVTKDGCEILTAGLPKTVEEIEAFMADSK</sequence>
<dbReference type="InterPro" id="IPR036005">
    <property type="entry name" value="Creatinase/aminopeptidase-like"/>
</dbReference>
<dbReference type="EC" id="3.4.11.9" evidence="4"/>
<comment type="catalytic activity">
    <reaction evidence="1">
        <text>Release of any N-terminal amino acid, including proline, that is linked to proline, even from a dipeptide or tripeptide.</text>
        <dbReference type="EC" id="3.4.11.9"/>
    </reaction>
</comment>
<dbReference type="SUPFAM" id="SSF53092">
    <property type="entry name" value="Creatinase/prolidase N-terminal domain"/>
    <property type="match status" value="1"/>
</dbReference>
<dbReference type="Proteomes" id="UP001162030">
    <property type="component" value="Chromosome"/>
</dbReference>
<comment type="cofactor">
    <cofactor evidence="2">
        <name>Mn(2+)</name>
        <dbReference type="ChEBI" id="CHEBI:29035"/>
    </cofactor>
</comment>
<evidence type="ECO:0000256" key="10">
    <source>
        <dbReference type="RuleBase" id="RU000590"/>
    </source>
</evidence>
<dbReference type="NCBIfam" id="NF008131">
    <property type="entry name" value="PRK10879.1"/>
    <property type="match status" value="1"/>
</dbReference>
<dbReference type="CDD" id="cd01087">
    <property type="entry name" value="Prolidase"/>
    <property type="match status" value="1"/>
</dbReference>
<evidence type="ECO:0000256" key="1">
    <source>
        <dbReference type="ARBA" id="ARBA00001424"/>
    </source>
</evidence>
<keyword evidence="5" id="KW-0645">Protease</keyword>
<evidence type="ECO:0000256" key="3">
    <source>
        <dbReference type="ARBA" id="ARBA00008766"/>
    </source>
</evidence>
<proteinExistence type="inferred from homology"/>
<evidence type="ECO:0000256" key="8">
    <source>
        <dbReference type="ARBA" id="ARBA00023049"/>
    </source>
</evidence>
<evidence type="ECO:0000256" key="7">
    <source>
        <dbReference type="ARBA" id="ARBA00022801"/>
    </source>
</evidence>
<reference evidence="12 13" key="1">
    <citation type="submission" date="2023-03" db="EMBL/GenBank/DDBJ databases">
        <authorList>
            <person name="Pearce D."/>
        </authorList>
    </citation>
    <scope>NUCLEOTIDE SEQUENCE [LARGE SCALE GENOMIC DNA]</scope>
    <source>
        <strain evidence="12">Msz</strain>
    </source>
</reference>
<dbReference type="RefSeq" id="WP_026611327.1">
    <property type="nucleotide sequence ID" value="NZ_OX458333.1"/>
</dbReference>
<organism evidence="12 13">
    <name type="scientific">Methylocaldum szegediense</name>
    <dbReference type="NCBI Taxonomy" id="73780"/>
    <lineage>
        <taxon>Bacteria</taxon>
        <taxon>Pseudomonadati</taxon>
        <taxon>Pseudomonadota</taxon>
        <taxon>Gammaproteobacteria</taxon>
        <taxon>Methylococcales</taxon>
        <taxon>Methylococcaceae</taxon>
        <taxon>Methylocaldum</taxon>
    </lineage>
</organism>
<dbReference type="PROSITE" id="PS00491">
    <property type="entry name" value="PROLINE_PEPTIDASE"/>
    <property type="match status" value="1"/>
</dbReference>
<name>A0ABM9I3W8_9GAMM</name>
<keyword evidence="13" id="KW-1185">Reference proteome</keyword>
<evidence type="ECO:0000256" key="2">
    <source>
        <dbReference type="ARBA" id="ARBA00001936"/>
    </source>
</evidence>
<dbReference type="GO" id="GO:0004177">
    <property type="term" value="F:aminopeptidase activity"/>
    <property type="evidence" value="ECO:0007669"/>
    <property type="project" value="UniProtKB-KW"/>
</dbReference>
<gene>
    <name evidence="12" type="primary">pepP</name>
    <name evidence="12" type="ORF">MSZNOR_2827</name>
</gene>
<accession>A0ABM9I3W8</accession>
<dbReference type="Gene3D" id="3.40.350.10">
    <property type="entry name" value="Creatinase/prolidase N-terminal domain"/>
    <property type="match status" value="1"/>
</dbReference>
<protein>
    <recommendedName>
        <fullName evidence="4">Xaa-Pro aminopeptidase</fullName>
        <ecNumber evidence="4">3.4.11.9</ecNumber>
    </recommendedName>
</protein>
<evidence type="ECO:0000313" key="13">
    <source>
        <dbReference type="Proteomes" id="UP001162030"/>
    </source>
</evidence>
<evidence type="ECO:0000256" key="6">
    <source>
        <dbReference type="ARBA" id="ARBA00022723"/>
    </source>
</evidence>
<evidence type="ECO:0000256" key="5">
    <source>
        <dbReference type="ARBA" id="ARBA00022670"/>
    </source>
</evidence>
<evidence type="ECO:0000313" key="12">
    <source>
        <dbReference type="EMBL" id="CAI8868096.1"/>
    </source>
</evidence>
<dbReference type="SMART" id="SM01011">
    <property type="entry name" value="AMP_N"/>
    <property type="match status" value="1"/>
</dbReference>